<accession>A0A4V2GB75</accession>
<sequence length="647" mass="73391">MADRPHFTHLRVDAQVDAPRWAVLERDVLARVDAASAEFVARYTREDGTLIWRDEWPGMDGSDDPYEAFMYLALLYSLGGSEQVYETARKMWDMITWQWTQYGQIEREFDGYYDWMHHGEANLFHYFFGLTKPSSLVDRQRADKFTKMYNGEDPLAPNFDAELGIITAPQSGSRGPRHVVTAEDLDSHRGVLVDYLPPFEDMRSAPFDEGRGRANWLDDDIFAEVIELMNQRTTRGDVPLNLNATGQFAHSFLYSGEEKHRAWVLDYLARWAARAEGNVDGVIPDNVGLSGEVGEYQDGKWWGGHYGWRWPHGFLTIIEPIVNAGTNAYLLTGDDTHFDLARKQLDINFGLGREENGSWLVPHKRFDSGWADYRPASPFHAVHMWARTLSDADRERVERVPRSTDWAEVLVPRVPFAVKHYNVNTLAWYEYAQGRNPGYPERLLEANVELIEQQLGRMRSSDGDPAGWDTLTHIEGFPDTVSLQVDGYAIHAWMEFNPVYFESLVQLMWGAPMHISHGGFQHATVRYFETALQRPGLPADVAALVHTIEADAVALELVNLGSEERSVVIQAGGFGEHQFTSAALAAADGSTGEQIAVDSQWFEVRLAPGSGSNIRLGMKRYANEPSYQTPWSRREDWAPLIKGRVQD</sequence>
<keyword evidence="2" id="KW-1185">Reference proteome</keyword>
<name>A0A4V2GB75_9MICO</name>
<gene>
    <name evidence="1" type="ORF">EV379_3463</name>
</gene>
<proteinExistence type="predicted"/>
<dbReference type="Proteomes" id="UP000291483">
    <property type="component" value="Unassembled WGS sequence"/>
</dbReference>
<dbReference type="InterPro" id="IPR058347">
    <property type="entry name" value="DUF8034"/>
</dbReference>
<dbReference type="Pfam" id="PF26099">
    <property type="entry name" value="DUF8034"/>
    <property type="match status" value="2"/>
</dbReference>
<reference evidence="1 2" key="1">
    <citation type="submission" date="2019-02" db="EMBL/GenBank/DDBJ databases">
        <title>Sequencing the genomes of 1000 actinobacteria strains.</title>
        <authorList>
            <person name="Klenk H.-P."/>
        </authorList>
    </citation>
    <scope>NUCLEOTIDE SEQUENCE [LARGE SCALE GENOMIC DNA]</scope>
    <source>
        <strain evidence="1 2">DSM 18319</strain>
    </source>
</reference>
<protein>
    <submittedName>
        <fullName evidence="1">Uncharacterized protein</fullName>
    </submittedName>
</protein>
<dbReference type="EMBL" id="SHLC01000001">
    <property type="protein sequence ID" value="RZU67086.1"/>
    <property type="molecule type" value="Genomic_DNA"/>
</dbReference>
<organism evidence="1 2">
    <name type="scientific">Microterricola gilva</name>
    <dbReference type="NCBI Taxonomy" id="393267"/>
    <lineage>
        <taxon>Bacteria</taxon>
        <taxon>Bacillati</taxon>
        <taxon>Actinomycetota</taxon>
        <taxon>Actinomycetes</taxon>
        <taxon>Micrococcales</taxon>
        <taxon>Microbacteriaceae</taxon>
        <taxon>Microterricola</taxon>
    </lineage>
</organism>
<evidence type="ECO:0000313" key="2">
    <source>
        <dbReference type="Proteomes" id="UP000291483"/>
    </source>
</evidence>
<comment type="caution">
    <text evidence="1">The sequence shown here is derived from an EMBL/GenBank/DDBJ whole genome shotgun (WGS) entry which is preliminary data.</text>
</comment>
<evidence type="ECO:0000313" key="1">
    <source>
        <dbReference type="EMBL" id="RZU67086.1"/>
    </source>
</evidence>
<dbReference type="OrthoDB" id="7936138at2"/>
<dbReference type="AlphaFoldDB" id="A0A4V2GB75"/>
<dbReference type="RefSeq" id="WP_130507181.1">
    <property type="nucleotide sequence ID" value="NZ_SHLC01000001.1"/>
</dbReference>